<dbReference type="HOGENOM" id="CLU_579500_0_0_1"/>
<proteinExistence type="predicted"/>
<name>B4J5B2_DROGR</name>
<evidence type="ECO:0000313" key="2">
    <source>
        <dbReference type="EMBL" id="EDW01754.1"/>
    </source>
</evidence>
<dbReference type="OrthoDB" id="7869073at2759"/>
<feature type="region of interest" description="Disordered" evidence="1">
    <location>
        <begin position="102"/>
        <end position="129"/>
    </location>
</feature>
<dbReference type="EMBL" id="CH916367">
    <property type="protein sequence ID" value="EDW01754.1"/>
    <property type="molecule type" value="Genomic_DNA"/>
</dbReference>
<reference evidence="2 3" key="1">
    <citation type="journal article" date="2007" name="Nature">
        <title>Evolution of genes and genomes on the Drosophila phylogeny.</title>
        <authorList>
            <consortium name="Drosophila 12 Genomes Consortium"/>
            <person name="Clark A.G."/>
            <person name="Eisen M.B."/>
            <person name="Smith D.R."/>
            <person name="Bergman C.M."/>
            <person name="Oliver B."/>
            <person name="Markow T.A."/>
            <person name="Kaufman T.C."/>
            <person name="Kellis M."/>
            <person name="Gelbart W."/>
            <person name="Iyer V.N."/>
            <person name="Pollard D.A."/>
            <person name="Sackton T.B."/>
            <person name="Larracuente A.M."/>
            <person name="Singh N.D."/>
            <person name="Abad J.P."/>
            <person name="Abt D.N."/>
            <person name="Adryan B."/>
            <person name="Aguade M."/>
            <person name="Akashi H."/>
            <person name="Anderson W.W."/>
            <person name="Aquadro C.F."/>
            <person name="Ardell D.H."/>
            <person name="Arguello R."/>
            <person name="Artieri C.G."/>
            <person name="Barbash D.A."/>
            <person name="Barker D."/>
            <person name="Barsanti P."/>
            <person name="Batterham P."/>
            <person name="Batzoglou S."/>
            <person name="Begun D."/>
            <person name="Bhutkar A."/>
            <person name="Blanco E."/>
            <person name="Bosak S.A."/>
            <person name="Bradley R.K."/>
            <person name="Brand A.D."/>
            <person name="Brent M.R."/>
            <person name="Brooks A.N."/>
            <person name="Brown R.H."/>
            <person name="Butlin R.K."/>
            <person name="Caggese C."/>
            <person name="Calvi B.R."/>
            <person name="Bernardo de Carvalho A."/>
            <person name="Caspi A."/>
            <person name="Castrezana S."/>
            <person name="Celniker S.E."/>
            <person name="Chang J.L."/>
            <person name="Chapple C."/>
            <person name="Chatterji S."/>
            <person name="Chinwalla A."/>
            <person name="Civetta A."/>
            <person name="Clifton S.W."/>
            <person name="Comeron J.M."/>
            <person name="Costello J.C."/>
            <person name="Coyne J.A."/>
            <person name="Daub J."/>
            <person name="David R.G."/>
            <person name="Delcher A.L."/>
            <person name="Delehaunty K."/>
            <person name="Do C.B."/>
            <person name="Ebling H."/>
            <person name="Edwards K."/>
            <person name="Eickbush T."/>
            <person name="Evans J.D."/>
            <person name="Filipski A."/>
            <person name="Findeiss S."/>
            <person name="Freyhult E."/>
            <person name="Fulton L."/>
            <person name="Fulton R."/>
            <person name="Garcia A.C."/>
            <person name="Gardiner A."/>
            <person name="Garfield D.A."/>
            <person name="Garvin B.E."/>
            <person name="Gibson G."/>
            <person name="Gilbert D."/>
            <person name="Gnerre S."/>
            <person name="Godfrey J."/>
            <person name="Good R."/>
            <person name="Gotea V."/>
            <person name="Gravely B."/>
            <person name="Greenberg A.J."/>
            <person name="Griffiths-Jones S."/>
            <person name="Gross S."/>
            <person name="Guigo R."/>
            <person name="Gustafson E.A."/>
            <person name="Haerty W."/>
            <person name="Hahn M.W."/>
            <person name="Halligan D.L."/>
            <person name="Halpern A.L."/>
            <person name="Halter G.M."/>
            <person name="Han M.V."/>
            <person name="Heger A."/>
            <person name="Hillier L."/>
            <person name="Hinrichs A.S."/>
            <person name="Holmes I."/>
            <person name="Hoskins R.A."/>
            <person name="Hubisz M.J."/>
            <person name="Hultmark D."/>
            <person name="Huntley M.A."/>
            <person name="Jaffe D.B."/>
            <person name="Jagadeeshan S."/>
            <person name="Jeck W.R."/>
            <person name="Johnson J."/>
            <person name="Jones C.D."/>
            <person name="Jordan W.C."/>
            <person name="Karpen G.H."/>
            <person name="Kataoka E."/>
            <person name="Keightley P.D."/>
            <person name="Kheradpour P."/>
            <person name="Kirkness E.F."/>
            <person name="Koerich L.B."/>
            <person name="Kristiansen K."/>
            <person name="Kudrna D."/>
            <person name="Kulathinal R.J."/>
            <person name="Kumar S."/>
            <person name="Kwok R."/>
            <person name="Lander E."/>
            <person name="Langley C.H."/>
            <person name="Lapoint R."/>
            <person name="Lazzaro B.P."/>
            <person name="Lee S.J."/>
            <person name="Levesque L."/>
            <person name="Li R."/>
            <person name="Lin C.F."/>
            <person name="Lin M.F."/>
            <person name="Lindblad-Toh K."/>
            <person name="Llopart A."/>
            <person name="Long M."/>
            <person name="Low L."/>
            <person name="Lozovsky E."/>
            <person name="Lu J."/>
            <person name="Luo M."/>
            <person name="Machado C.A."/>
            <person name="Makalowski W."/>
            <person name="Marzo M."/>
            <person name="Matsuda M."/>
            <person name="Matzkin L."/>
            <person name="McAllister B."/>
            <person name="McBride C.S."/>
            <person name="McKernan B."/>
            <person name="McKernan K."/>
            <person name="Mendez-Lago M."/>
            <person name="Minx P."/>
            <person name="Mollenhauer M.U."/>
            <person name="Montooth K."/>
            <person name="Mount S.M."/>
            <person name="Mu X."/>
            <person name="Myers E."/>
            <person name="Negre B."/>
            <person name="Newfeld S."/>
            <person name="Nielsen R."/>
            <person name="Noor M.A."/>
            <person name="O'Grady P."/>
            <person name="Pachter L."/>
            <person name="Papaceit M."/>
            <person name="Parisi M.J."/>
            <person name="Parisi M."/>
            <person name="Parts L."/>
            <person name="Pedersen J.S."/>
            <person name="Pesole G."/>
            <person name="Phillippy A.M."/>
            <person name="Ponting C.P."/>
            <person name="Pop M."/>
            <person name="Porcelli D."/>
            <person name="Powell J.R."/>
            <person name="Prohaska S."/>
            <person name="Pruitt K."/>
            <person name="Puig M."/>
            <person name="Quesneville H."/>
            <person name="Ram K.R."/>
            <person name="Rand D."/>
            <person name="Rasmussen M.D."/>
            <person name="Reed L.K."/>
            <person name="Reenan R."/>
            <person name="Reily A."/>
            <person name="Remington K.A."/>
            <person name="Rieger T.T."/>
            <person name="Ritchie M.G."/>
            <person name="Robin C."/>
            <person name="Rogers Y.H."/>
            <person name="Rohde C."/>
            <person name="Rozas J."/>
            <person name="Rubenfield M.J."/>
            <person name="Ruiz A."/>
            <person name="Russo S."/>
            <person name="Salzberg S.L."/>
            <person name="Sanchez-Gracia A."/>
            <person name="Saranga D.J."/>
            <person name="Sato H."/>
            <person name="Schaeffer S.W."/>
            <person name="Schatz M.C."/>
            <person name="Schlenke T."/>
            <person name="Schwartz R."/>
            <person name="Segarra C."/>
            <person name="Singh R.S."/>
            <person name="Sirot L."/>
            <person name="Sirota M."/>
            <person name="Sisneros N.B."/>
            <person name="Smith C.D."/>
            <person name="Smith T.F."/>
            <person name="Spieth J."/>
            <person name="Stage D.E."/>
            <person name="Stark A."/>
            <person name="Stephan W."/>
            <person name="Strausberg R.L."/>
            <person name="Strempel S."/>
            <person name="Sturgill D."/>
            <person name="Sutton G."/>
            <person name="Sutton G.G."/>
            <person name="Tao W."/>
            <person name="Teichmann S."/>
            <person name="Tobari Y.N."/>
            <person name="Tomimura Y."/>
            <person name="Tsolas J.M."/>
            <person name="Valente V.L."/>
            <person name="Venter E."/>
            <person name="Venter J.C."/>
            <person name="Vicario S."/>
            <person name="Vieira F.G."/>
            <person name="Vilella A.J."/>
            <person name="Villasante A."/>
            <person name="Walenz B."/>
            <person name="Wang J."/>
            <person name="Wasserman M."/>
            <person name="Watts T."/>
            <person name="Wilson D."/>
            <person name="Wilson R.K."/>
            <person name="Wing R.A."/>
            <person name="Wolfner M.F."/>
            <person name="Wong A."/>
            <person name="Wong G.K."/>
            <person name="Wu C.I."/>
            <person name="Wu G."/>
            <person name="Yamamoto D."/>
            <person name="Yang H.P."/>
            <person name="Yang S.P."/>
            <person name="Yorke J.A."/>
            <person name="Yoshida K."/>
            <person name="Zdobnov E."/>
            <person name="Zhang P."/>
            <person name="Zhang Y."/>
            <person name="Zimin A.V."/>
            <person name="Baldwin J."/>
            <person name="Abdouelleil A."/>
            <person name="Abdulkadir J."/>
            <person name="Abebe A."/>
            <person name="Abera B."/>
            <person name="Abreu J."/>
            <person name="Acer S.C."/>
            <person name="Aftuck L."/>
            <person name="Alexander A."/>
            <person name="An P."/>
            <person name="Anderson E."/>
            <person name="Anderson S."/>
            <person name="Arachi H."/>
            <person name="Azer M."/>
            <person name="Bachantsang P."/>
            <person name="Barry A."/>
            <person name="Bayul T."/>
            <person name="Berlin A."/>
            <person name="Bessette D."/>
            <person name="Bloom T."/>
            <person name="Blye J."/>
            <person name="Boguslavskiy L."/>
            <person name="Bonnet C."/>
            <person name="Boukhgalter B."/>
            <person name="Bourzgui I."/>
            <person name="Brown A."/>
            <person name="Cahill P."/>
            <person name="Channer S."/>
            <person name="Cheshatsang Y."/>
            <person name="Chuda L."/>
            <person name="Citroen M."/>
            <person name="Collymore A."/>
            <person name="Cooke P."/>
            <person name="Costello M."/>
            <person name="D'Aco K."/>
            <person name="Daza R."/>
            <person name="De Haan G."/>
            <person name="DeGray S."/>
            <person name="DeMaso C."/>
            <person name="Dhargay N."/>
            <person name="Dooley K."/>
            <person name="Dooley E."/>
            <person name="Doricent M."/>
            <person name="Dorje P."/>
            <person name="Dorjee K."/>
            <person name="Dupes A."/>
            <person name="Elong R."/>
            <person name="Falk J."/>
            <person name="Farina A."/>
            <person name="Faro S."/>
            <person name="Ferguson D."/>
            <person name="Fisher S."/>
            <person name="Foley C.D."/>
            <person name="Franke A."/>
            <person name="Friedrich D."/>
            <person name="Gadbois L."/>
            <person name="Gearin G."/>
            <person name="Gearin C.R."/>
            <person name="Giannoukos G."/>
            <person name="Goode T."/>
            <person name="Graham J."/>
            <person name="Grandbois E."/>
            <person name="Grewal S."/>
            <person name="Gyaltsen K."/>
            <person name="Hafez N."/>
            <person name="Hagos B."/>
            <person name="Hall J."/>
            <person name="Henson C."/>
            <person name="Hollinger A."/>
            <person name="Honan T."/>
            <person name="Huard M.D."/>
            <person name="Hughes L."/>
            <person name="Hurhula B."/>
            <person name="Husby M.E."/>
            <person name="Kamat A."/>
            <person name="Kanga B."/>
            <person name="Kashin S."/>
            <person name="Khazanovich D."/>
            <person name="Kisner P."/>
            <person name="Lance K."/>
            <person name="Lara M."/>
            <person name="Lee W."/>
            <person name="Lennon N."/>
            <person name="Letendre F."/>
            <person name="LeVine R."/>
            <person name="Lipovsky A."/>
            <person name="Liu X."/>
            <person name="Liu J."/>
            <person name="Liu S."/>
            <person name="Lokyitsang T."/>
            <person name="Lokyitsang Y."/>
            <person name="Lubonja R."/>
            <person name="Lui A."/>
            <person name="MacDonald P."/>
            <person name="Magnisalis V."/>
            <person name="Maru K."/>
            <person name="Matthews C."/>
            <person name="McCusker W."/>
            <person name="McDonough S."/>
            <person name="Mehta T."/>
            <person name="Meldrim J."/>
            <person name="Meneus L."/>
            <person name="Mihai O."/>
            <person name="Mihalev A."/>
            <person name="Mihova T."/>
            <person name="Mittelman R."/>
            <person name="Mlenga V."/>
            <person name="Montmayeur A."/>
            <person name="Mulrain L."/>
            <person name="Navidi A."/>
            <person name="Naylor J."/>
            <person name="Negash T."/>
            <person name="Nguyen T."/>
            <person name="Nguyen N."/>
            <person name="Nicol R."/>
            <person name="Norbu C."/>
            <person name="Norbu N."/>
            <person name="Novod N."/>
            <person name="O'Neill B."/>
            <person name="Osman S."/>
            <person name="Markiewicz E."/>
            <person name="Oyono O.L."/>
            <person name="Patti C."/>
            <person name="Phunkhang P."/>
            <person name="Pierre F."/>
            <person name="Priest M."/>
            <person name="Raghuraman S."/>
            <person name="Rege F."/>
            <person name="Reyes R."/>
            <person name="Rise C."/>
            <person name="Rogov P."/>
            <person name="Ross K."/>
            <person name="Ryan E."/>
            <person name="Settipalli S."/>
            <person name="Shea T."/>
            <person name="Sherpa N."/>
            <person name="Shi L."/>
            <person name="Shih D."/>
            <person name="Sparrow T."/>
            <person name="Spaulding J."/>
            <person name="Stalker J."/>
            <person name="Stange-Thomann N."/>
            <person name="Stavropoulos S."/>
            <person name="Stone C."/>
            <person name="Strader C."/>
            <person name="Tesfaye S."/>
            <person name="Thomson T."/>
            <person name="Thoulutsang Y."/>
            <person name="Thoulutsang D."/>
            <person name="Topham K."/>
            <person name="Topping I."/>
            <person name="Tsamla T."/>
            <person name="Vassiliev H."/>
            <person name="Vo A."/>
            <person name="Wangchuk T."/>
            <person name="Wangdi T."/>
            <person name="Weiand M."/>
            <person name="Wilkinson J."/>
            <person name="Wilson A."/>
            <person name="Yadav S."/>
            <person name="Young G."/>
            <person name="Yu Q."/>
            <person name="Zembek L."/>
            <person name="Zhong D."/>
            <person name="Zimmer A."/>
            <person name="Zwirko Z."/>
            <person name="Jaffe D.B."/>
            <person name="Alvarez P."/>
            <person name="Brockman W."/>
            <person name="Butler J."/>
            <person name="Chin C."/>
            <person name="Gnerre S."/>
            <person name="Grabherr M."/>
            <person name="Kleber M."/>
            <person name="Mauceli E."/>
            <person name="MacCallum I."/>
        </authorList>
    </citation>
    <scope>NUCLEOTIDE SEQUENCE [LARGE SCALE GENOMIC DNA]</scope>
    <source>
        <strain evidence="3">Tucson 15287-2541.00</strain>
    </source>
</reference>
<accession>B4J5B2</accession>
<dbReference type="FunCoup" id="B4J5B2">
    <property type="interactions" value="1"/>
</dbReference>
<sequence length="454" mass="51507">MTSFNAPTVLMPLDEYYDHYVNPKPHIPKSYPGYSGRKQRQAAHLQSYRDDPDDNEDHDDDDEDDEEEQPQQQQVDEYDSPVDESNQNQIEFETNEFNQLYKDIDDPMGPEQAETTPPTSTQWRIHPTNVNRPPGAAPLVHNNAHGKSKMQQHGSRLNRPGPGRFKKQTNYKNYSNNNRNNSRISVHDRLGTNWQRGQRRNGNFLNPINNSQKLNVNMNNNKNNNCNNNPQQQIFMKLNTQLEYGQAPLKVTADLSPKKSQGSYLNGGNYKLNSYPSQNWCSSNSITSLTNSANDVQSNSRALIHNNINDNYQAERLNLNNNQVENNLGHVARVTSINEPALDKTNDGQLQPSLINQNSQLKHLTANSGTGALIASDAVRLIDLQNNGQNLNIAEVAKNAMLLLSQVFHKPLLNENVQQELSYLQQNGLPEESTGLDMEISPQVTNMRMHQRFQ</sequence>
<dbReference type="Proteomes" id="UP000001070">
    <property type="component" value="Unassembled WGS sequence"/>
</dbReference>
<evidence type="ECO:0000313" key="3">
    <source>
        <dbReference type="Proteomes" id="UP000001070"/>
    </source>
</evidence>
<gene>
    <name evidence="2" type="primary">Dgri\GH20282</name>
    <name evidence="2" type="ORF">Dgri_GH20282</name>
</gene>
<protein>
    <submittedName>
        <fullName evidence="2">GH20282</fullName>
    </submittedName>
</protein>
<feature type="region of interest" description="Disordered" evidence="1">
    <location>
        <begin position="148"/>
        <end position="184"/>
    </location>
</feature>
<organism evidence="3">
    <name type="scientific">Drosophila grimshawi</name>
    <name type="common">Hawaiian fruit fly</name>
    <name type="synonym">Idiomyia grimshawi</name>
    <dbReference type="NCBI Taxonomy" id="7222"/>
    <lineage>
        <taxon>Eukaryota</taxon>
        <taxon>Metazoa</taxon>
        <taxon>Ecdysozoa</taxon>
        <taxon>Arthropoda</taxon>
        <taxon>Hexapoda</taxon>
        <taxon>Insecta</taxon>
        <taxon>Pterygota</taxon>
        <taxon>Neoptera</taxon>
        <taxon>Endopterygota</taxon>
        <taxon>Diptera</taxon>
        <taxon>Brachycera</taxon>
        <taxon>Muscomorpha</taxon>
        <taxon>Ephydroidea</taxon>
        <taxon>Drosophilidae</taxon>
        <taxon>Drosophila</taxon>
        <taxon>Hawaiian Drosophila</taxon>
    </lineage>
</organism>
<evidence type="ECO:0000256" key="1">
    <source>
        <dbReference type="SAM" id="MobiDB-lite"/>
    </source>
</evidence>
<dbReference type="OMA" id="FHKPILD"/>
<dbReference type="STRING" id="7222.B4J5B2"/>
<dbReference type="KEGG" id="dgr:6559687"/>
<feature type="compositionally biased region" description="Acidic residues" evidence="1">
    <location>
        <begin position="51"/>
        <end position="69"/>
    </location>
</feature>
<feature type="compositionally biased region" description="Polar residues" evidence="1">
    <location>
        <begin position="113"/>
        <end position="129"/>
    </location>
</feature>
<dbReference type="AlphaFoldDB" id="B4J5B2"/>
<keyword evidence="3" id="KW-1185">Reference proteome</keyword>
<dbReference type="eggNOG" id="ENOG502R9DZ">
    <property type="taxonomic scope" value="Eukaryota"/>
</dbReference>
<feature type="region of interest" description="Disordered" evidence="1">
    <location>
        <begin position="21"/>
        <end position="85"/>
    </location>
</feature>
<feature type="compositionally biased region" description="Low complexity" evidence="1">
    <location>
        <begin position="170"/>
        <end position="183"/>
    </location>
</feature>
<dbReference type="InParanoid" id="B4J5B2"/>